<keyword evidence="1" id="KW-0812">Transmembrane</keyword>
<evidence type="ECO:0000313" key="2">
    <source>
        <dbReference type="EMBL" id="KAK7265397.1"/>
    </source>
</evidence>
<keyword evidence="3" id="KW-1185">Reference proteome</keyword>
<feature type="transmembrane region" description="Helical" evidence="1">
    <location>
        <begin position="57"/>
        <end position="77"/>
    </location>
</feature>
<dbReference type="EMBL" id="JAYKXN010000008">
    <property type="protein sequence ID" value="KAK7265397.1"/>
    <property type="molecule type" value="Genomic_DNA"/>
</dbReference>
<protein>
    <recommendedName>
        <fullName evidence="4">Transmembrane protein</fullName>
    </recommendedName>
</protein>
<proteinExistence type="predicted"/>
<keyword evidence="1" id="KW-1133">Transmembrane helix</keyword>
<organism evidence="2 3">
    <name type="scientific">Clitoria ternatea</name>
    <name type="common">Butterfly pea</name>
    <dbReference type="NCBI Taxonomy" id="43366"/>
    <lineage>
        <taxon>Eukaryota</taxon>
        <taxon>Viridiplantae</taxon>
        <taxon>Streptophyta</taxon>
        <taxon>Embryophyta</taxon>
        <taxon>Tracheophyta</taxon>
        <taxon>Spermatophyta</taxon>
        <taxon>Magnoliopsida</taxon>
        <taxon>eudicotyledons</taxon>
        <taxon>Gunneridae</taxon>
        <taxon>Pentapetalae</taxon>
        <taxon>rosids</taxon>
        <taxon>fabids</taxon>
        <taxon>Fabales</taxon>
        <taxon>Fabaceae</taxon>
        <taxon>Papilionoideae</taxon>
        <taxon>50 kb inversion clade</taxon>
        <taxon>NPAAA clade</taxon>
        <taxon>indigoferoid/millettioid clade</taxon>
        <taxon>Phaseoleae</taxon>
        <taxon>Clitoria</taxon>
    </lineage>
</organism>
<dbReference type="Proteomes" id="UP001359559">
    <property type="component" value="Unassembled WGS sequence"/>
</dbReference>
<sequence>MENTWRQREGVEGLGKAPFICPSPPLTSSIVKAMDDGNKCVKLGFGLLSRFSRPRGFLVLALFISVLLRLLFLLHSLPSFYTCGETVNLGNHSSHTWIKRRKKLKVWSIISSVLVDKVENSSPKQEPS</sequence>
<name>A0AAN9EX20_CLITE</name>
<evidence type="ECO:0000256" key="1">
    <source>
        <dbReference type="SAM" id="Phobius"/>
    </source>
</evidence>
<comment type="caution">
    <text evidence="2">The sequence shown here is derived from an EMBL/GenBank/DDBJ whole genome shotgun (WGS) entry which is preliminary data.</text>
</comment>
<gene>
    <name evidence="2" type="ORF">RJT34_33017</name>
</gene>
<accession>A0AAN9EX20</accession>
<dbReference type="AlphaFoldDB" id="A0AAN9EX20"/>
<reference evidence="2 3" key="1">
    <citation type="submission" date="2024-01" db="EMBL/GenBank/DDBJ databases">
        <title>The genomes of 5 underutilized Papilionoideae crops provide insights into root nodulation and disease resistance.</title>
        <authorList>
            <person name="Yuan L."/>
        </authorList>
    </citation>
    <scope>NUCLEOTIDE SEQUENCE [LARGE SCALE GENOMIC DNA]</scope>
    <source>
        <strain evidence="2">LY-2023</strain>
        <tissue evidence="2">Leaf</tissue>
    </source>
</reference>
<evidence type="ECO:0000313" key="3">
    <source>
        <dbReference type="Proteomes" id="UP001359559"/>
    </source>
</evidence>
<evidence type="ECO:0008006" key="4">
    <source>
        <dbReference type="Google" id="ProtNLM"/>
    </source>
</evidence>
<keyword evidence="1" id="KW-0472">Membrane</keyword>